<evidence type="ECO:0000313" key="3">
    <source>
        <dbReference type="EMBL" id="MBC3932139.1"/>
    </source>
</evidence>
<feature type="transmembrane region" description="Helical" evidence="1">
    <location>
        <begin position="265"/>
        <end position="288"/>
    </location>
</feature>
<dbReference type="Gene3D" id="3.90.550.10">
    <property type="entry name" value="Spore Coat Polysaccharide Biosynthesis Protein SpsA, Chain A"/>
    <property type="match status" value="1"/>
</dbReference>
<organism evidence="3 4">
    <name type="scientific">Undibacterium curvum</name>
    <dbReference type="NCBI Taxonomy" id="2762294"/>
    <lineage>
        <taxon>Bacteria</taxon>
        <taxon>Pseudomonadati</taxon>
        <taxon>Pseudomonadota</taxon>
        <taxon>Betaproteobacteria</taxon>
        <taxon>Burkholderiales</taxon>
        <taxon>Oxalobacteraceae</taxon>
        <taxon>Undibacterium</taxon>
    </lineage>
</organism>
<evidence type="ECO:0000259" key="2">
    <source>
        <dbReference type="Pfam" id="PF00535"/>
    </source>
</evidence>
<name>A0ABR7A5N7_9BURK</name>
<dbReference type="Proteomes" id="UP000654304">
    <property type="component" value="Unassembled WGS sequence"/>
</dbReference>
<dbReference type="RefSeq" id="WP_186903825.1">
    <property type="nucleotide sequence ID" value="NZ_JACOGD010000005.1"/>
</dbReference>
<dbReference type="PANTHER" id="PTHR48090:SF7">
    <property type="entry name" value="RFBJ PROTEIN"/>
    <property type="match status" value="1"/>
</dbReference>
<keyword evidence="1" id="KW-1133">Transmembrane helix</keyword>
<accession>A0ABR7A5N7</accession>
<proteinExistence type="predicted"/>
<reference evidence="3 4" key="1">
    <citation type="submission" date="2020-08" db="EMBL/GenBank/DDBJ databases">
        <title>Novel species isolated from subtropical streams in China.</title>
        <authorList>
            <person name="Lu H."/>
        </authorList>
    </citation>
    <scope>NUCLEOTIDE SEQUENCE [LARGE SCALE GENOMIC DNA]</scope>
    <source>
        <strain evidence="3 4">CY22W</strain>
    </source>
</reference>
<keyword evidence="4" id="KW-1185">Reference proteome</keyword>
<dbReference type="InterPro" id="IPR029044">
    <property type="entry name" value="Nucleotide-diphossugar_trans"/>
</dbReference>
<evidence type="ECO:0000313" key="4">
    <source>
        <dbReference type="Proteomes" id="UP000654304"/>
    </source>
</evidence>
<dbReference type="InterPro" id="IPR050256">
    <property type="entry name" value="Glycosyltransferase_2"/>
</dbReference>
<dbReference type="Pfam" id="PF00535">
    <property type="entry name" value="Glycos_transf_2"/>
    <property type="match status" value="1"/>
</dbReference>
<sequence length="315" mass="35419">MKQCEPRVAILIPCYNEEVAIPKVIADFRLAVPDAMIYVFDNNSTDQTAKVAIEAGAKVILAPYQGKGNVVRRMFADVEADVYVMVDGDATYDAGAVKKLIQELIQQDLDMVVGCRVDHGEAANYRRGHRWGNRMLTSAVSHIFGGKFTDMLSGYRAFSRRFVKSFPALTRGFEIETELTIHALELRMPYGEILTQYGSRPEGSESKLSTFKDGFRILKTIIRFYMTERPIGFFGILAFLLMLTGCVLFFPVLEQYLMTGLVPRLPTAILSLGLILTAFLSMTCGLILDTVTRGRHEVKRLAYLSIPRYQSEKNK</sequence>
<dbReference type="EMBL" id="JACOGD010000005">
    <property type="protein sequence ID" value="MBC3932139.1"/>
    <property type="molecule type" value="Genomic_DNA"/>
</dbReference>
<gene>
    <name evidence="3" type="ORF">H8K43_10675</name>
</gene>
<keyword evidence="1" id="KW-0472">Membrane</keyword>
<comment type="caution">
    <text evidence="3">The sequence shown here is derived from an EMBL/GenBank/DDBJ whole genome shotgun (WGS) entry which is preliminary data.</text>
</comment>
<protein>
    <submittedName>
        <fullName evidence="3">Glycosyltransferase</fullName>
    </submittedName>
</protein>
<keyword evidence="1" id="KW-0812">Transmembrane</keyword>
<evidence type="ECO:0000256" key="1">
    <source>
        <dbReference type="SAM" id="Phobius"/>
    </source>
</evidence>
<dbReference type="SUPFAM" id="SSF53448">
    <property type="entry name" value="Nucleotide-diphospho-sugar transferases"/>
    <property type="match status" value="1"/>
</dbReference>
<feature type="transmembrane region" description="Helical" evidence="1">
    <location>
        <begin position="231"/>
        <end position="253"/>
    </location>
</feature>
<dbReference type="PANTHER" id="PTHR48090">
    <property type="entry name" value="UNDECAPRENYL-PHOSPHATE 4-DEOXY-4-FORMAMIDO-L-ARABINOSE TRANSFERASE-RELATED"/>
    <property type="match status" value="1"/>
</dbReference>
<feature type="domain" description="Glycosyltransferase 2-like" evidence="2">
    <location>
        <begin position="10"/>
        <end position="164"/>
    </location>
</feature>
<dbReference type="CDD" id="cd04179">
    <property type="entry name" value="DPM_DPG-synthase_like"/>
    <property type="match status" value="1"/>
</dbReference>
<dbReference type="InterPro" id="IPR001173">
    <property type="entry name" value="Glyco_trans_2-like"/>
</dbReference>